<dbReference type="AlphaFoldDB" id="A0A5M3WNX7"/>
<evidence type="ECO:0000256" key="1">
    <source>
        <dbReference type="SAM" id="SignalP"/>
    </source>
</evidence>
<dbReference type="EMBL" id="BLAE01000017">
    <property type="protein sequence ID" value="GES09859.1"/>
    <property type="molecule type" value="Genomic_DNA"/>
</dbReference>
<keyword evidence="1" id="KW-0732">Signal</keyword>
<evidence type="ECO:0000313" key="3">
    <source>
        <dbReference type="Proteomes" id="UP000331127"/>
    </source>
</evidence>
<gene>
    <name evidence="2" type="ORF">Amac_034550</name>
</gene>
<sequence>MIRPIVVLAGAALFAAPVAQAESAPTSYTAQDQARYRIPLSIIDSLCAGLGLGGGGGGLLGGLGGPLGGSGGGLGAGGLGTAVVVAGGQGNETTGYPPAPAAQGVRPVRIY</sequence>
<reference evidence="2 3" key="1">
    <citation type="submission" date="2019-10" db="EMBL/GenBank/DDBJ databases">
        <title>Whole genome shotgun sequence of Acrocarpospora macrocephala NBRC 16266.</title>
        <authorList>
            <person name="Ichikawa N."/>
            <person name="Kimura A."/>
            <person name="Kitahashi Y."/>
            <person name="Komaki H."/>
            <person name="Oguchi A."/>
        </authorList>
    </citation>
    <scope>NUCLEOTIDE SEQUENCE [LARGE SCALE GENOMIC DNA]</scope>
    <source>
        <strain evidence="2 3">NBRC 16266</strain>
    </source>
</reference>
<protein>
    <submittedName>
        <fullName evidence="2">Uncharacterized protein</fullName>
    </submittedName>
</protein>
<dbReference type="Proteomes" id="UP000331127">
    <property type="component" value="Unassembled WGS sequence"/>
</dbReference>
<name>A0A5M3WNX7_9ACTN</name>
<dbReference type="RefSeq" id="WP_155355357.1">
    <property type="nucleotide sequence ID" value="NZ_BAAAHL010000027.1"/>
</dbReference>
<comment type="caution">
    <text evidence="2">The sequence shown here is derived from an EMBL/GenBank/DDBJ whole genome shotgun (WGS) entry which is preliminary data.</text>
</comment>
<organism evidence="2 3">
    <name type="scientific">Acrocarpospora macrocephala</name>
    <dbReference type="NCBI Taxonomy" id="150177"/>
    <lineage>
        <taxon>Bacteria</taxon>
        <taxon>Bacillati</taxon>
        <taxon>Actinomycetota</taxon>
        <taxon>Actinomycetes</taxon>
        <taxon>Streptosporangiales</taxon>
        <taxon>Streptosporangiaceae</taxon>
        <taxon>Acrocarpospora</taxon>
    </lineage>
</organism>
<accession>A0A5M3WNX7</accession>
<feature type="signal peptide" evidence="1">
    <location>
        <begin position="1"/>
        <end position="21"/>
    </location>
</feature>
<evidence type="ECO:0000313" key="2">
    <source>
        <dbReference type="EMBL" id="GES09859.1"/>
    </source>
</evidence>
<proteinExistence type="predicted"/>
<feature type="chain" id="PRO_5024431018" evidence="1">
    <location>
        <begin position="22"/>
        <end position="111"/>
    </location>
</feature>
<keyword evidence="3" id="KW-1185">Reference proteome</keyword>